<protein>
    <submittedName>
        <fullName evidence="2">Uncharacterized protein</fullName>
    </submittedName>
</protein>
<feature type="transmembrane region" description="Helical" evidence="1">
    <location>
        <begin position="7"/>
        <end position="24"/>
    </location>
</feature>
<dbReference type="AlphaFoldDB" id="A0A9N8CU17"/>
<gene>
    <name evidence="2" type="ORF">GHA_05691</name>
    <name evidence="3" type="ORF">TML_05641</name>
</gene>
<dbReference type="Proteomes" id="UP000837205">
    <property type="component" value="Unassembled WGS sequence"/>
</dbReference>
<keyword evidence="1" id="KW-0472">Membrane</keyword>
<evidence type="ECO:0000313" key="4">
    <source>
        <dbReference type="Proteomes" id="UP000834503"/>
    </source>
</evidence>
<sequence>MGDTMRIIKFITIILGFFIGYSLLSGSSIIEHSYFSFQKNISDFFIIIFTLYSSVTLMQKLVDFIRRYLV</sequence>
<dbReference type="Proteomes" id="UP000834503">
    <property type="component" value="Unassembled WGS sequence"/>
</dbReference>
<keyword evidence="1" id="KW-0812">Transmembrane</keyword>
<evidence type="ECO:0000313" key="3">
    <source>
        <dbReference type="EMBL" id="CAC9259846.1"/>
    </source>
</evidence>
<accession>A0A9N8CU17</accession>
<keyword evidence="5" id="KW-1185">Reference proteome</keyword>
<dbReference type="EMBL" id="CAHPQX010000062">
    <property type="protein sequence ID" value="CAB5610083.1"/>
    <property type="molecule type" value="Genomic_DNA"/>
</dbReference>
<evidence type="ECO:0000313" key="2">
    <source>
        <dbReference type="EMBL" id="CAB5610083.1"/>
    </source>
</evidence>
<reference evidence="2" key="1">
    <citation type="submission" date="2020-05" db="EMBL/GenBank/DDBJ databases">
        <authorList>
            <person name="Delgado-Blas J."/>
        </authorList>
    </citation>
    <scope>NUCLEOTIDE SEQUENCE</scope>
    <source>
        <strain evidence="2">BB1459</strain>
        <strain evidence="3">BB1480</strain>
    </source>
</reference>
<dbReference type="EMBL" id="CAIIUA010000003">
    <property type="protein sequence ID" value="CAC9259846.1"/>
    <property type="molecule type" value="Genomic_DNA"/>
</dbReference>
<keyword evidence="1" id="KW-1133">Transmembrane helix</keyword>
<name>A0A9N8CU17_9ENTR</name>
<feature type="transmembrane region" description="Helical" evidence="1">
    <location>
        <begin position="44"/>
        <end position="62"/>
    </location>
</feature>
<evidence type="ECO:0000313" key="5">
    <source>
        <dbReference type="Proteomes" id="UP000837205"/>
    </source>
</evidence>
<comment type="caution">
    <text evidence="2">The sequence shown here is derived from an EMBL/GenBank/DDBJ whole genome shotgun (WGS) entry which is preliminary data.</text>
</comment>
<evidence type="ECO:0000256" key="1">
    <source>
        <dbReference type="SAM" id="Phobius"/>
    </source>
</evidence>
<organism evidence="2 4">
    <name type="scientific">Citrobacter werkmanii</name>
    <dbReference type="NCBI Taxonomy" id="67827"/>
    <lineage>
        <taxon>Bacteria</taxon>
        <taxon>Pseudomonadati</taxon>
        <taxon>Pseudomonadota</taxon>
        <taxon>Gammaproteobacteria</taxon>
        <taxon>Enterobacterales</taxon>
        <taxon>Enterobacteriaceae</taxon>
        <taxon>Citrobacter</taxon>
        <taxon>Citrobacter freundii complex</taxon>
    </lineage>
</organism>
<proteinExistence type="predicted"/>